<dbReference type="PANTHER" id="PTHR48021:SF7">
    <property type="entry name" value="RH09188P"/>
    <property type="match status" value="1"/>
</dbReference>
<proteinExistence type="predicted"/>
<accession>A0A8S3W4S0</accession>
<protein>
    <submittedName>
        <fullName evidence="6">(apollo) hypothetical protein</fullName>
    </submittedName>
</protein>
<dbReference type="Proteomes" id="UP000691718">
    <property type="component" value="Unassembled WGS sequence"/>
</dbReference>
<dbReference type="Pfam" id="PF00083">
    <property type="entry name" value="Sugar_tr"/>
    <property type="match status" value="2"/>
</dbReference>
<evidence type="ECO:0000256" key="5">
    <source>
        <dbReference type="SAM" id="Phobius"/>
    </source>
</evidence>
<dbReference type="OrthoDB" id="4142200at2759"/>
<keyword evidence="4 5" id="KW-0472">Membrane</keyword>
<comment type="subcellular location">
    <subcellularLocation>
        <location evidence="1">Membrane</location>
    </subcellularLocation>
</comment>
<reference evidence="6" key="1">
    <citation type="submission" date="2021-04" db="EMBL/GenBank/DDBJ databases">
        <authorList>
            <person name="Tunstrom K."/>
        </authorList>
    </citation>
    <scope>NUCLEOTIDE SEQUENCE</scope>
</reference>
<sequence>MHAESDSIYPDPGFWTKTSIIQLCYGILVNLTVVTIGLAFGFSAVLLPQLSVTEPKIPTSIFEESWIVSVLALATPFGCLFSGYLLDNFGRRTMLILCELPIAIGWILTGFASTARDIIIGFTFPETPYFILMKDTPEKAKENLKKFRSAKYNIDAEMEQLIDYKADNDIRRSSNEPKNELSWLELSWLPCRFQIRGLLGSITISITNITIFGVNQCFLYVQNALGFANTILAFGASSFLGCIYIYFFLPETKDLTLQEIEEFYNERRATLTSQRRIVSMHALSKQASLASRSLMKVT</sequence>
<dbReference type="GO" id="GO:0016020">
    <property type="term" value="C:membrane"/>
    <property type="evidence" value="ECO:0007669"/>
    <property type="project" value="UniProtKB-SubCell"/>
</dbReference>
<evidence type="ECO:0000313" key="6">
    <source>
        <dbReference type="EMBL" id="CAG4941318.1"/>
    </source>
</evidence>
<dbReference type="GO" id="GO:0022857">
    <property type="term" value="F:transmembrane transporter activity"/>
    <property type="evidence" value="ECO:0007669"/>
    <property type="project" value="InterPro"/>
</dbReference>
<feature type="transmembrane region" description="Helical" evidence="5">
    <location>
        <begin position="23"/>
        <end position="46"/>
    </location>
</feature>
<evidence type="ECO:0000256" key="3">
    <source>
        <dbReference type="ARBA" id="ARBA00022989"/>
    </source>
</evidence>
<gene>
    <name evidence="6" type="ORF">PAPOLLO_LOCUS2163</name>
</gene>
<evidence type="ECO:0000256" key="2">
    <source>
        <dbReference type="ARBA" id="ARBA00022692"/>
    </source>
</evidence>
<keyword evidence="7" id="KW-1185">Reference proteome</keyword>
<dbReference type="EMBL" id="CAJQZP010000160">
    <property type="protein sequence ID" value="CAG4941318.1"/>
    <property type="molecule type" value="Genomic_DNA"/>
</dbReference>
<evidence type="ECO:0000256" key="4">
    <source>
        <dbReference type="ARBA" id="ARBA00023136"/>
    </source>
</evidence>
<organism evidence="6 7">
    <name type="scientific">Parnassius apollo</name>
    <name type="common">Apollo butterfly</name>
    <name type="synonym">Papilio apollo</name>
    <dbReference type="NCBI Taxonomy" id="110799"/>
    <lineage>
        <taxon>Eukaryota</taxon>
        <taxon>Metazoa</taxon>
        <taxon>Ecdysozoa</taxon>
        <taxon>Arthropoda</taxon>
        <taxon>Hexapoda</taxon>
        <taxon>Insecta</taxon>
        <taxon>Pterygota</taxon>
        <taxon>Neoptera</taxon>
        <taxon>Endopterygota</taxon>
        <taxon>Lepidoptera</taxon>
        <taxon>Glossata</taxon>
        <taxon>Ditrysia</taxon>
        <taxon>Papilionoidea</taxon>
        <taxon>Papilionidae</taxon>
        <taxon>Parnassiinae</taxon>
        <taxon>Parnassini</taxon>
        <taxon>Parnassius</taxon>
        <taxon>Parnassius</taxon>
    </lineage>
</organism>
<evidence type="ECO:0000313" key="7">
    <source>
        <dbReference type="Proteomes" id="UP000691718"/>
    </source>
</evidence>
<dbReference type="AlphaFoldDB" id="A0A8S3W4S0"/>
<feature type="transmembrane region" description="Helical" evidence="5">
    <location>
        <begin position="66"/>
        <end position="86"/>
    </location>
</feature>
<dbReference type="InterPro" id="IPR050549">
    <property type="entry name" value="MFS_Trehalose_Transporter"/>
</dbReference>
<keyword evidence="3 5" id="KW-1133">Transmembrane helix</keyword>
<feature type="transmembrane region" description="Helical" evidence="5">
    <location>
        <begin position="198"/>
        <end position="221"/>
    </location>
</feature>
<feature type="transmembrane region" description="Helical" evidence="5">
    <location>
        <begin position="227"/>
        <end position="249"/>
    </location>
</feature>
<evidence type="ECO:0000256" key="1">
    <source>
        <dbReference type="ARBA" id="ARBA00004370"/>
    </source>
</evidence>
<keyword evidence="2 5" id="KW-0812">Transmembrane</keyword>
<dbReference type="PANTHER" id="PTHR48021">
    <property type="match status" value="1"/>
</dbReference>
<name>A0A8S3W4S0_PARAO</name>
<comment type="caution">
    <text evidence="6">The sequence shown here is derived from an EMBL/GenBank/DDBJ whole genome shotgun (WGS) entry which is preliminary data.</text>
</comment>
<dbReference type="InterPro" id="IPR005828">
    <property type="entry name" value="MFS_sugar_transport-like"/>
</dbReference>